<protein>
    <submittedName>
        <fullName evidence="1">Uncharacterized protein</fullName>
    </submittedName>
</protein>
<evidence type="ECO:0000313" key="2">
    <source>
        <dbReference type="Proteomes" id="UP001438707"/>
    </source>
</evidence>
<gene>
    <name evidence="1" type="ORF">WJX74_001537</name>
</gene>
<reference evidence="1 2" key="1">
    <citation type="journal article" date="2024" name="Nat. Commun.">
        <title>Phylogenomics reveals the evolutionary origins of lichenization in chlorophyte algae.</title>
        <authorList>
            <person name="Puginier C."/>
            <person name="Libourel C."/>
            <person name="Otte J."/>
            <person name="Skaloud P."/>
            <person name="Haon M."/>
            <person name="Grisel S."/>
            <person name="Petersen M."/>
            <person name="Berrin J.G."/>
            <person name="Delaux P.M."/>
            <person name="Dal Grande F."/>
            <person name="Keller J."/>
        </authorList>
    </citation>
    <scope>NUCLEOTIDE SEQUENCE [LARGE SCALE GENOMIC DNA]</scope>
    <source>
        <strain evidence="1 2">SAG 2145</strain>
    </source>
</reference>
<organism evidence="1 2">
    <name type="scientific">Apatococcus lobatus</name>
    <dbReference type="NCBI Taxonomy" id="904363"/>
    <lineage>
        <taxon>Eukaryota</taxon>
        <taxon>Viridiplantae</taxon>
        <taxon>Chlorophyta</taxon>
        <taxon>core chlorophytes</taxon>
        <taxon>Trebouxiophyceae</taxon>
        <taxon>Chlorellales</taxon>
        <taxon>Chlorellaceae</taxon>
        <taxon>Apatococcus</taxon>
    </lineage>
</organism>
<dbReference type="AlphaFoldDB" id="A0AAW1RL08"/>
<evidence type="ECO:0000313" key="1">
    <source>
        <dbReference type="EMBL" id="KAK9834427.1"/>
    </source>
</evidence>
<comment type="caution">
    <text evidence="1">The sequence shown here is derived from an EMBL/GenBank/DDBJ whole genome shotgun (WGS) entry which is preliminary data.</text>
</comment>
<name>A0AAW1RL08_9CHLO</name>
<sequence>MQKTWASFHLYVPFSQGTQQQFKSCAAAWTFNAFASLAATHVLFRMSTPCSRNARRVETVFSRCERTADGAPAASIVPRKEAQAAVEAENLIGCILATHSKRASVISFGPMSMRRPGATKTVKFSSSVLCPREVLTFQKVCRRSVPPPAGFGPSSGALGLRQLMAAGGKDGHMALERTMKMVAALCRQAEMMWQQWLSWLLISTEAVYTHVPPCGGAL</sequence>
<accession>A0AAW1RL08</accession>
<dbReference type="EMBL" id="JALJOS010000009">
    <property type="protein sequence ID" value="KAK9834427.1"/>
    <property type="molecule type" value="Genomic_DNA"/>
</dbReference>
<keyword evidence="2" id="KW-1185">Reference proteome</keyword>
<dbReference type="Proteomes" id="UP001438707">
    <property type="component" value="Unassembled WGS sequence"/>
</dbReference>
<proteinExistence type="predicted"/>